<proteinExistence type="predicted"/>
<name>A0A2M6WI26_9BACT</name>
<dbReference type="InterPro" id="IPR014710">
    <property type="entry name" value="RmlC-like_jellyroll"/>
</dbReference>
<feature type="domain" description="Capsular polysaccharide assembling protein CapF C-terminal" evidence="1">
    <location>
        <begin position="16"/>
        <end position="112"/>
    </location>
</feature>
<evidence type="ECO:0000313" key="2">
    <source>
        <dbReference type="EMBL" id="PIT92440.1"/>
    </source>
</evidence>
<organism evidence="2 3">
    <name type="scientific">Candidatus Harrisonbacteria bacterium CG10_big_fil_rev_8_21_14_0_10_42_17</name>
    <dbReference type="NCBI Taxonomy" id="1974584"/>
    <lineage>
        <taxon>Bacteria</taxon>
        <taxon>Candidatus Harrisoniibacteriota</taxon>
    </lineage>
</organism>
<protein>
    <recommendedName>
        <fullName evidence="1">Capsular polysaccharide assembling protein CapF C-terminal domain-containing protein</fullName>
    </recommendedName>
</protein>
<accession>A0A2M6WI26</accession>
<sequence length="131" mass="14348">MEVTVPATILRVPSVHSDERRDIAEVEYAFPSAVRKTVLAVKGVVSLGNHYHRELTETFLLAQGEAHLLTRDVDAEGSATATIEKQTLVAPVVIVMPPFTAHCFQFSGPAVLICDSDKPFDKNDLLPFAFN</sequence>
<evidence type="ECO:0000259" key="1">
    <source>
        <dbReference type="Pfam" id="PF14667"/>
    </source>
</evidence>
<dbReference type="InterPro" id="IPR029303">
    <property type="entry name" value="CapF_C"/>
</dbReference>
<dbReference type="EMBL" id="PFBA01000023">
    <property type="protein sequence ID" value="PIT92440.1"/>
    <property type="molecule type" value="Genomic_DNA"/>
</dbReference>
<dbReference type="Gene3D" id="2.60.120.10">
    <property type="entry name" value="Jelly Rolls"/>
    <property type="match status" value="1"/>
</dbReference>
<dbReference type="InterPro" id="IPR011051">
    <property type="entry name" value="RmlC_Cupin_sf"/>
</dbReference>
<evidence type="ECO:0000313" key="3">
    <source>
        <dbReference type="Proteomes" id="UP000228635"/>
    </source>
</evidence>
<dbReference type="Proteomes" id="UP000228635">
    <property type="component" value="Unassembled WGS sequence"/>
</dbReference>
<dbReference type="AlphaFoldDB" id="A0A2M6WI26"/>
<dbReference type="Pfam" id="PF14667">
    <property type="entry name" value="Polysacc_synt_C"/>
    <property type="match status" value="1"/>
</dbReference>
<reference evidence="3" key="1">
    <citation type="submission" date="2017-09" db="EMBL/GenBank/DDBJ databases">
        <title>Depth-based differentiation of microbial function through sediment-hosted aquifers and enrichment of novel symbionts in the deep terrestrial subsurface.</title>
        <authorList>
            <person name="Probst A.J."/>
            <person name="Ladd B."/>
            <person name="Jarett J.K."/>
            <person name="Geller-Mcgrath D.E."/>
            <person name="Sieber C.M.K."/>
            <person name="Emerson J.B."/>
            <person name="Anantharaman K."/>
            <person name="Thomas B.C."/>
            <person name="Malmstrom R."/>
            <person name="Stieglmeier M."/>
            <person name="Klingl A."/>
            <person name="Woyke T."/>
            <person name="Ryan C.M."/>
            <person name="Banfield J.F."/>
        </authorList>
    </citation>
    <scope>NUCLEOTIDE SEQUENCE [LARGE SCALE GENOMIC DNA]</scope>
</reference>
<comment type="caution">
    <text evidence="2">The sequence shown here is derived from an EMBL/GenBank/DDBJ whole genome shotgun (WGS) entry which is preliminary data.</text>
</comment>
<gene>
    <name evidence="2" type="ORF">COU08_02495</name>
</gene>
<dbReference type="SUPFAM" id="SSF51182">
    <property type="entry name" value="RmlC-like cupins"/>
    <property type="match status" value="1"/>
</dbReference>